<dbReference type="InterPro" id="IPR036179">
    <property type="entry name" value="Ig-like_dom_sf"/>
</dbReference>
<protein>
    <recommendedName>
        <fullName evidence="3">Ig-like domain-containing protein</fullName>
    </recommendedName>
</protein>
<dbReference type="Ensembl" id="ENSCVAT00000004992.1">
    <property type="protein sequence ID" value="ENSCVAP00000024119.1"/>
    <property type="gene ID" value="ENSCVAG00000000218.1"/>
</dbReference>
<dbReference type="GeneTree" id="ENSGT00940000163849"/>
<organism evidence="1 2">
    <name type="scientific">Cyprinodon variegatus</name>
    <name type="common">Sheepshead minnow</name>
    <dbReference type="NCBI Taxonomy" id="28743"/>
    <lineage>
        <taxon>Eukaryota</taxon>
        <taxon>Metazoa</taxon>
        <taxon>Chordata</taxon>
        <taxon>Craniata</taxon>
        <taxon>Vertebrata</taxon>
        <taxon>Euteleostomi</taxon>
        <taxon>Actinopterygii</taxon>
        <taxon>Neopterygii</taxon>
        <taxon>Teleostei</taxon>
        <taxon>Neoteleostei</taxon>
        <taxon>Acanthomorphata</taxon>
        <taxon>Ovalentaria</taxon>
        <taxon>Atherinomorphae</taxon>
        <taxon>Cyprinodontiformes</taxon>
        <taxon>Cyprinodontidae</taxon>
        <taxon>Cyprinodon</taxon>
    </lineage>
</organism>
<dbReference type="SUPFAM" id="SSF48726">
    <property type="entry name" value="Immunoglobulin"/>
    <property type="match status" value="1"/>
</dbReference>
<name>A0A3Q2DYS5_CYPVA</name>
<reference evidence="1" key="2">
    <citation type="submission" date="2025-09" db="UniProtKB">
        <authorList>
            <consortium name="Ensembl"/>
        </authorList>
    </citation>
    <scope>IDENTIFICATION</scope>
</reference>
<dbReference type="Gene3D" id="2.60.40.10">
    <property type="entry name" value="Immunoglobulins"/>
    <property type="match status" value="1"/>
</dbReference>
<dbReference type="AlphaFoldDB" id="A0A3Q2DYS5"/>
<evidence type="ECO:0000313" key="2">
    <source>
        <dbReference type="Proteomes" id="UP000265020"/>
    </source>
</evidence>
<dbReference type="InterPro" id="IPR013783">
    <property type="entry name" value="Ig-like_fold"/>
</dbReference>
<sequence>MSDWTTPSSRPLLPLICSEVRLDQSASQVKRPGDTVKMSCVISGYSMTITIFKVKQRKSIQISICRLVADKQH</sequence>
<proteinExistence type="predicted"/>
<dbReference type="Proteomes" id="UP000265020">
    <property type="component" value="Unassembled WGS sequence"/>
</dbReference>
<accession>A0A3Q2DYS5</accession>
<reference evidence="1" key="1">
    <citation type="submission" date="2025-08" db="UniProtKB">
        <authorList>
            <consortium name="Ensembl"/>
        </authorList>
    </citation>
    <scope>IDENTIFICATION</scope>
</reference>
<keyword evidence="2" id="KW-1185">Reference proteome</keyword>
<evidence type="ECO:0000313" key="1">
    <source>
        <dbReference type="Ensembl" id="ENSCVAP00000024119.1"/>
    </source>
</evidence>
<evidence type="ECO:0008006" key="3">
    <source>
        <dbReference type="Google" id="ProtNLM"/>
    </source>
</evidence>